<sequence>MSGTTDTNWISKQPEKLPDFIIGGAMKSGTTTLHTILDRHPSINLAHNELGFFDIDNIINHPDFNFFNNKTKEWTVQSMQEHPERLWNWYYSNFDSIKKEGSIVGEDSTTYLAAPKAAERIVLQQKPIKMIFILRHPTKRAISNYLHLLKSGRAVYNLEDTLRYDPNSIINRSRYKQQLGAYYKHLPFERIKIILFEDLTVNTKTCIADICEFLNVDFSDFKENDWQAHSNKTKTPKRLRLQLMRNRLLRNYGNRRYASFLPLQAEFQKKNPFGQKVFNKIHKRLNPLQTEVKFKPNPSTVNYLDNFFKIELEGLDELVQKDVLSKWFNQNK</sequence>
<dbReference type="InterPro" id="IPR037359">
    <property type="entry name" value="NST/OST"/>
</dbReference>
<dbReference type="PANTHER" id="PTHR10605">
    <property type="entry name" value="HEPARAN SULFATE SULFOTRANSFERASE"/>
    <property type="match status" value="1"/>
</dbReference>
<gene>
    <name evidence="2" type="ORF">DZ858_08390</name>
</gene>
<comment type="caution">
    <text evidence="2">The sequence shown here is derived from an EMBL/GenBank/DDBJ whole genome shotgun (WGS) entry which is preliminary data.</text>
</comment>
<evidence type="ECO:0000313" key="2">
    <source>
        <dbReference type="EMBL" id="RFN60052.1"/>
    </source>
</evidence>
<reference evidence="2 3" key="1">
    <citation type="journal article" date="2007" name="Int. J. Syst. Evol. Microbiol.">
        <title>Marixanthomonas ophiurae gen. nov., sp. nov., a marine bacterium of the family Flavobacteriaceae isolated from a deep-sea brittle star.</title>
        <authorList>
            <person name="Romanenko L.A."/>
            <person name="Uchino M."/>
            <person name="Frolova G.M."/>
            <person name="Mikhailov V.V."/>
        </authorList>
    </citation>
    <scope>NUCLEOTIDE SEQUENCE [LARGE SCALE GENOMIC DNA]</scope>
    <source>
        <strain evidence="2 3">KMM 3046</strain>
    </source>
</reference>
<dbReference type="InterPro" id="IPR027417">
    <property type="entry name" value="P-loop_NTPase"/>
</dbReference>
<dbReference type="RefSeq" id="WP_117159111.1">
    <property type="nucleotide sequence ID" value="NZ_QVID01000001.1"/>
</dbReference>
<dbReference type="AlphaFoldDB" id="A0A3E1QD55"/>
<proteinExistence type="predicted"/>
<keyword evidence="3" id="KW-1185">Reference proteome</keyword>
<name>A0A3E1QD55_9FLAO</name>
<evidence type="ECO:0000256" key="1">
    <source>
        <dbReference type="ARBA" id="ARBA00022679"/>
    </source>
</evidence>
<dbReference type="EMBL" id="QVID01000001">
    <property type="protein sequence ID" value="RFN60052.1"/>
    <property type="molecule type" value="Genomic_DNA"/>
</dbReference>
<protein>
    <submittedName>
        <fullName evidence="2">Sulfotransferase</fullName>
    </submittedName>
</protein>
<dbReference type="Pfam" id="PF13469">
    <property type="entry name" value="Sulfotransfer_3"/>
    <property type="match status" value="1"/>
</dbReference>
<accession>A0A3E1QD55</accession>
<dbReference type="PANTHER" id="PTHR10605:SF56">
    <property type="entry name" value="BIFUNCTIONAL HEPARAN SULFATE N-DEACETYLASE_N-SULFOTRANSFERASE"/>
    <property type="match status" value="1"/>
</dbReference>
<evidence type="ECO:0000313" key="3">
    <source>
        <dbReference type="Proteomes" id="UP000261082"/>
    </source>
</evidence>
<dbReference type="GO" id="GO:0008146">
    <property type="term" value="F:sulfotransferase activity"/>
    <property type="evidence" value="ECO:0007669"/>
    <property type="project" value="InterPro"/>
</dbReference>
<keyword evidence="1 2" id="KW-0808">Transferase</keyword>
<dbReference type="Gene3D" id="3.40.50.300">
    <property type="entry name" value="P-loop containing nucleotide triphosphate hydrolases"/>
    <property type="match status" value="1"/>
</dbReference>
<organism evidence="2 3">
    <name type="scientific">Marixanthomonas ophiurae</name>
    <dbReference type="NCBI Taxonomy" id="387659"/>
    <lineage>
        <taxon>Bacteria</taxon>
        <taxon>Pseudomonadati</taxon>
        <taxon>Bacteroidota</taxon>
        <taxon>Flavobacteriia</taxon>
        <taxon>Flavobacteriales</taxon>
        <taxon>Flavobacteriaceae</taxon>
        <taxon>Marixanthomonas</taxon>
    </lineage>
</organism>
<dbReference type="SUPFAM" id="SSF52540">
    <property type="entry name" value="P-loop containing nucleoside triphosphate hydrolases"/>
    <property type="match status" value="1"/>
</dbReference>
<dbReference type="Proteomes" id="UP000261082">
    <property type="component" value="Unassembled WGS sequence"/>
</dbReference>
<dbReference type="OrthoDB" id="981508at2"/>